<sequence>MVRDRLAALGLQLPQASGPGGAYAPFVLSPSGTLYIAGQIPQIAGDAQFFGRLGESATVEQGQAAAQLCALNILAQVEAALGGDWGRVKQCLKLNGFIACTPEFTQQSQVMNGASDLMLNVFGEPGRHARTSVGVAALPRGVMVEVDATFEIAR</sequence>
<evidence type="ECO:0000259" key="1">
    <source>
        <dbReference type="Pfam" id="PF14588"/>
    </source>
</evidence>
<dbReference type="RefSeq" id="WP_094409442.1">
    <property type="nucleotide sequence ID" value="NZ_BMJZ01000002.1"/>
</dbReference>
<keyword evidence="3" id="KW-1185">Reference proteome</keyword>
<dbReference type="Gene3D" id="3.30.1330.40">
    <property type="entry name" value="RutC-like"/>
    <property type="match status" value="1"/>
</dbReference>
<evidence type="ECO:0000313" key="2">
    <source>
        <dbReference type="EMBL" id="OYQ17880.1"/>
    </source>
</evidence>
<accession>A0A255XNN9</accession>
<dbReference type="InterPro" id="IPR013813">
    <property type="entry name" value="Endoribo_LPSP/chorism_mut-like"/>
</dbReference>
<dbReference type="EMBL" id="NOXS01000033">
    <property type="protein sequence ID" value="OYQ17880.1"/>
    <property type="molecule type" value="Genomic_DNA"/>
</dbReference>
<dbReference type="Proteomes" id="UP000216361">
    <property type="component" value="Unassembled WGS sequence"/>
</dbReference>
<dbReference type="OrthoDB" id="9806350at2"/>
<gene>
    <name evidence="2" type="ORF">CHR90_12965</name>
</gene>
<dbReference type="SUPFAM" id="SSF55298">
    <property type="entry name" value="YjgF-like"/>
    <property type="match status" value="1"/>
</dbReference>
<name>A0A255XNN9_9PROT</name>
<proteinExistence type="predicted"/>
<dbReference type="PANTHER" id="PTHR43760">
    <property type="entry name" value="ENDORIBONUCLEASE-RELATED"/>
    <property type="match status" value="1"/>
</dbReference>
<dbReference type="CDD" id="cd02199">
    <property type="entry name" value="YjgF_YER057c_UK114_like_1"/>
    <property type="match status" value="1"/>
</dbReference>
<dbReference type="AlphaFoldDB" id="A0A255XNN9"/>
<dbReference type="PANTHER" id="PTHR43760:SF1">
    <property type="entry name" value="ENDORIBONUCLEASE L-PSP_CHORISMATE MUTASE-LIKE DOMAIN-CONTAINING PROTEIN"/>
    <property type="match status" value="1"/>
</dbReference>
<comment type="caution">
    <text evidence="2">The sequence shown here is derived from an EMBL/GenBank/DDBJ whole genome shotgun (WGS) entry which is preliminary data.</text>
</comment>
<dbReference type="InterPro" id="IPR035959">
    <property type="entry name" value="RutC-like_sf"/>
</dbReference>
<evidence type="ECO:0000313" key="3">
    <source>
        <dbReference type="Proteomes" id="UP000216361"/>
    </source>
</evidence>
<organism evidence="2 3">
    <name type="scientific">Elstera cyanobacteriorum</name>
    <dbReference type="NCBI Taxonomy" id="2022747"/>
    <lineage>
        <taxon>Bacteria</taxon>
        <taxon>Pseudomonadati</taxon>
        <taxon>Pseudomonadota</taxon>
        <taxon>Alphaproteobacteria</taxon>
        <taxon>Rhodospirillales</taxon>
        <taxon>Rhodospirillaceae</taxon>
        <taxon>Elstera</taxon>
    </lineage>
</organism>
<feature type="domain" description="Endoribonuclease L-PSP/chorismate mutase-like" evidence="1">
    <location>
        <begin position="4"/>
        <end position="137"/>
    </location>
</feature>
<reference evidence="2 3" key="1">
    <citation type="submission" date="2017-07" db="EMBL/GenBank/DDBJ databases">
        <title>Elstera cyanobacteriorum sp. nov., a novel bacterium isolated from cyanobacterial aggregates in a eutrophic lake.</title>
        <authorList>
            <person name="Cai H."/>
        </authorList>
    </citation>
    <scope>NUCLEOTIDE SEQUENCE [LARGE SCALE GENOMIC DNA]</scope>
    <source>
        <strain evidence="2 3">TH019</strain>
    </source>
</reference>
<dbReference type="Pfam" id="PF14588">
    <property type="entry name" value="YjgF_endoribonc"/>
    <property type="match status" value="1"/>
</dbReference>
<protein>
    <recommendedName>
        <fullName evidence="1">Endoribonuclease L-PSP/chorismate mutase-like domain-containing protein</fullName>
    </recommendedName>
</protein>